<evidence type="ECO:0000313" key="4">
    <source>
        <dbReference type="Proteomes" id="UP001221686"/>
    </source>
</evidence>
<dbReference type="RefSeq" id="WP_272084843.1">
    <property type="nucleotide sequence ID" value="NZ_JAQNDL010000001.1"/>
</dbReference>
<gene>
    <name evidence="3" type="ORF">POL25_05820</name>
</gene>
<feature type="region of interest" description="Disordered" evidence="1">
    <location>
        <begin position="27"/>
        <end position="127"/>
    </location>
</feature>
<feature type="compositionally biased region" description="Low complexity" evidence="1">
    <location>
        <begin position="45"/>
        <end position="99"/>
    </location>
</feature>
<evidence type="ECO:0000256" key="2">
    <source>
        <dbReference type="SAM" id="SignalP"/>
    </source>
</evidence>
<keyword evidence="2" id="KW-0732">Signal</keyword>
<name>A0ABT5DRW4_9BACT</name>
<proteinExistence type="predicted"/>
<comment type="caution">
    <text evidence="3">The sequence shown here is derived from an EMBL/GenBank/DDBJ whole genome shotgun (WGS) entry which is preliminary data.</text>
</comment>
<protein>
    <submittedName>
        <fullName evidence="3">AgmX/PglI C-terminal domain-containing protein</fullName>
    </submittedName>
</protein>
<feature type="chain" id="PRO_5045957838" evidence="2">
    <location>
        <begin position="21"/>
        <end position="225"/>
    </location>
</feature>
<feature type="compositionally biased region" description="Pro residues" evidence="1">
    <location>
        <begin position="34"/>
        <end position="44"/>
    </location>
</feature>
<sequence length="225" mass="22029">MPRSSRLALVLAARLGSALAFSLAACRPAESAAPPSPAPEPPAAAAPASATPPGQAASPESPPATSAPADATSSAAPSRPAGAAPSASSSTGSLPSADPGAADPLRSSGHFVATDSPAGSWRTDLPGSLDKDVVRRVVRSGIAGVRDCYTAGLAHTPTLAGRVTIQFTIGGDGVVKLAVVQDSTLPAAGQAVAECIAGVAAGWRFPPPEGGGIVIVSYPFVLEPE</sequence>
<evidence type="ECO:0000313" key="3">
    <source>
        <dbReference type="EMBL" id="MDC0716397.1"/>
    </source>
</evidence>
<dbReference type="InterPro" id="IPR049806">
    <property type="entry name" value="MasK-like_C"/>
</dbReference>
<accession>A0ABT5DRW4</accession>
<reference evidence="3 4" key="1">
    <citation type="submission" date="2022-11" db="EMBL/GenBank/DDBJ databases">
        <title>Minimal conservation of predation-associated metabolite biosynthetic gene clusters underscores biosynthetic potential of Myxococcota including descriptions for ten novel species: Archangium lansinium sp. nov., Myxococcus landrumus sp. nov., Nannocystis bai.</title>
        <authorList>
            <person name="Ahearne A."/>
            <person name="Stevens C."/>
            <person name="Dowd S."/>
        </authorList>
    </citation>
    <scope>NUCLEOTIDE SEQUENCE [LARGE SCALE GENOMIC DNA]</scope>
    <source>
        <strain evidence="3 4">BB15-2</strain>
    </source>
</reference>
<dbReference type="Proteomes" id="UP001221686">
    <property type="component" value="Unassembled WGS sequence"/>
</dbReference>
<evidence type="ECO:0000256" key="1">
    <source>
        <dbReference type="SAM" id="MobiDB-lite"/>
    </source>
</evidence>
<dbReference type="PROSITE" id="PS51257">
    <property type="entry name" value="PROKAR_LIPOPROTEIN"/>
    <property type="match status" value="1"/>
</dbReference>
<dbReference type="NCBIfam" id="NF033768">
    <property type="entry name" value="myxo_SS_tail"/>
    <property type="match status" value="1"/>
</dbReference>
<feature type="signal peptide" evidence="2">
    <location>
        <begin position="1"/>
        <end position="20"/>
    </location>
</feature>
<organism evidence="3 4">
    <name type="scientific">Nannocystis bainbridge</name>
    <dbReference type="NCBI Taxonomy" id="2995303"/>
    <lineage>
        <taxon>Bacteria</taxon>
        <taxon>Pseudomonadati</taxon>
        <taxon>Myxococcota</taxon>
        <taxon>Polyangia</taxon>
        <taxon>Nannocystales</taxon>
        <taxon>Nannocystaceae</taxon>
        <taxon>Nannocystis</taxon>
    </lineage>
</organism>
<dbReference type="EMBL" id="JAQNDL010000001">
    <property type="protein sequence ID" value="MDC0716397.1"/>
    <property type="molecule type" value="Genomic_DNA"/>
</dbReference>
<keyword evidence="4" id="KW-1185">Reference proteome</keyword>